<evidence type="ECO:0000313" key="4">
    <source>
        <dbReference type="EMBL" id="ANU74940.1"/>
    </source>
</evidence>
<dbReference type="GO" id="GO:0005524">
    <property type="term" value="F:ATP binding"/>
    <property type="evidence" value="ECO:0007669"/>
    <property type="project" value="UniProtKB-KW"/>
</dbReference>
<dbReference type="Gene3D" id="3.40.50.300">
    <property type="entry name" value="P-loop containing nucleotide triphosphate hydrolases"/>
    <property type="match status" value="1"/>
</dbReference>
<dbReference type="KEGG" id="byl:A4V09_03700"/>
<dbReference type="AlphaFoldDB" id="A0A1C7I5L4"/>
<dbReference type="Proteomes" id="UP000092574">
    <property type="component" value="Chromosome"/>
</dbReference>
<dbReference type="STRING" id="1796616.A4V09_03700"/>
<keyword evidence="2" id="KW-0067">ATP-binding</keyword>
<dbReference type="Pfam" id="PF19568">
    <property type="entry name" value="Spore_III_AA"/>
    <property type="match status" value="1"/>
</dbReference>
<evidence type="ECO:0000313" key="5">
    <source>
        <dbReference type="Proteomes" id="UP000092574"/>
    </source>
</evidence>
<feature type="domain" description="Stage III sporulation protein AA AAA+ ATPase" evidence="3">
    <location>
        <begin position="2"/>
        <end position="311"/>
    </location>
</feature>
<reference evidence="4" key="1">
    <citation type="submission" date="2017-04" db="EMBL/GenBank/DDBJ databases">
        <title>Complete Genome Sequences of Twelve Strains of a Stable Defined Moderately Diverse Mouse Microbiota 2 (sDMDMm2).</title>
        <authorList>
            <person name="Uchimura Y."/>
            <person name="Wyss M."/>
            <person name="Brugiroux S."/>
            <person name="Limenitakis J.P."/>
            <person name="Stecher B."/>
            <person name="McCoy K.D."/>
            <person name="Macpherson A.J."/>
        </authorList>
    </citation>
    <scope>NUCLEOTIDE SEQUENCE</scope>
    <source>
        <strain evidence="4">YL58</strain>
    </source>
</reference>
<proteinExistence type="predicted"/>
<protein>
    <submittedName>
        <fullName evidence="4">Stage III sporulation protein AA</fullName>
    </submittedName>
</protein>
<dbReference type="InterPro" id="IPR045735">
    <property type="entry name" value="Spore_III_AA_AAA+_ATPase"/>
</dbReference>
<gene>
    <name evidence="4" type="ORF">A4V09_03700</name>
</gene>
<dbReference type="NCBIfam" id="TIGR02858">
    <property type="entry name" value="spore_III_AA"/>
    <property type="match status" value="1"/>
</dbReference>
<keyword evidence="1" id="KW-0547">Nucleotide-binding</keyword>
<sequence length="323" mass="36810">MRERDIIRLFPQKIRTALEHAEFDMEHLYEIRLRVNAPLILIYKGNEYFLTKDGKLTKQMQDVCQVEAKDLRETMEYVSNYSMYAFEEEIRQGFITIQGGHRVGIAGKTVLDGAKIKSLKYISYMNLRLSHQIKGCANQILPYVVNKGNVCHTLIISPPMCGKTTLLRDLIRQVSDGNSYLPGMSVGVVDERSEIAGSYQGIPQNDLGIRTDILDCCPKAEGMMMLIRSMSPEVVAVDELGDYEDIHAIESVIHCGCKLFATVHGSSIEDIKRKPLMQRLVQEKIFERYIILYNKDKAGKVKAVFDERGTCLFDEKRRRGTLC</sequence>
<dbReference type="InterPro" id="IPR014217">
    <property type="entry name" value="Spore_III_AA"/>
</dbReference>
<evidence type="ECO:0000259" key="3">
    <source>
        <dbReference type="Pfam" id="PF19568"/>
    </source>
</evidence>
<dbReference type="InterPro" id="IPR027417">
    <property type="entry name" value="P-loop_NTPase"/>
</dbReference>
<name>A0A1C7I5L4_9FIRM</name>
<organism evidence="4 5">
    <name type="scientific">Blautia pseudococcoides</name>
    <dbReference type="NCBI Taxonomy" id="1796616"/>
    <lineage>
        <taxon>Bacteria</taxon>
        <taxon>Bacillati</taxon>
        <taxon>Bacillota</taxon>
        <taxon>Clostridia</taxon>
        <taxon>Lachnospirales</taxon>
        <taxon>Lachnospiraceae</taxon>
        <taxon>Blautia</taxon>
    </lineage>
</organism>
<dbReference type="EMBL" id="CP015405">
    <property type="protein sequence ID" value="ANU74940.1"/>
    <property type="molecule type" value="Genomic_DNA"/>
</dbReference>
<dbReference type="OrthoDB" id="9768243at2"/>
<keyword evidence="5" id="KW-1185">Reference proteome</keyword>
<dbReference type="SUPFAM" id="SSF52540">
    <property type="entry name" value="P-loop containing nucleoside triphosphate hydrolases"/>
    <property type="match status" value="1"/>
</dbReference>
<evidence type="ECO:0000256" key="2">
    <source>
        <dbReference type="ARBA" id="ARBA00022840"/>
    </source>
</evidence>
<accession>A0A1C7I5L4</accession>
<dbReference type="PANTHER" id="PTHR20953:SF3">
    <property type="entry name" value="P-LOOP CONTAINING NUCLEOSIDE TRIPHOSPHATE HYDROLASES SUPERFAMILY PROTEIN"/>
    <property type="match status" value="1"/>
</dbReference>
<dbReference type="PANTHER" id="PTHR20953">
    <property type="entry name" value="KINASE-RELATED"/>
    <property type="match status" value="1"/>
</dbReference>
<evidence type="ECO:0000256" key="1">
    <source>
        <dbReference type="ARBA" id="ARBA00022741"/>
    </source>
</evidence>
<dbReference type="RefSeq" id="WP_065541163.1">
    <property type="nucleotide sequence ID" value="NZ_CP015405.2"/>
</dbReference>